<dbReference type="Gene3D" id="2.40.50.100">
    <property type="match status" value="1"/>
</dbReference>
<dbReference type="AlphaFoldDB" id="A0A926EIL9"/>
<accession>A0A926EIL9</accession>
<dbReference type="InterPro" id="IPR011053">
    <property type="entry name" value="Single_hybrid_motif"/>
</dbReference>
<reference evidence="3" key="1">
    <citation type="submission" date="2020-08" db="EMBL/GenBank/DDBJ databases">
        <title>Genome public.</title>
        <authorList>
            <person name="Liu C."/>
            <person name="Sun Q."/>
        </authorList>
    </citation>
    <scope>NUCLEOTIDE SEQUENCE</scope>
    <source>
        <strain evidence="3">NSJ-12</strain>
    </source>
</reference>
<name>A0A926EIL9_9FIRM</name>
<dbReference type="EMBL" id="JACRSY010000018">
    <property type="protein sequence ID" value="MBC8580259.1"/>
    <property type="molecule type" value="Genomic_DNA"/>
</dbReference>
<dbReference type="SUPFAM" id="SSF51230">
    <property type="entry name" value="Single hybrid motif"/>
    <property type="match status" value="1"/>
</dbReference>
<evidence type="ECO:0000313" key="3">
    <source>
        <dbReference type="EMBL" id="MBC8580259.1"/>
    </source>
</evidence>
<evidence type="ECO:0000313" key="4">
    <source>
        <dbReference type="Proteomes" id="UP000655830"/>
    </source>
</evidence>
<keyword evidence="4" id="KW-1185">Reference proteome</keyword>
<protein>
    <submittedName>
        <fullName evidence="3">Acetyl-CoA carboxylase biotin carboxyl carrier protein subunit</fullName>
    </submittedName>
</protein>
<evidence type="ECO:0000256" key="1">
    <source>
        <dbReference type="ARBA" id="ARBA00023267"/>
    </source>
</evidence>
<dbReference type="FunFam" id="2.40.50.100:FF:000003">
    <property type="entry name" value="Acetyl-CoA carboxylase biotin carboxyl carrier protein"/>
    <property type="match status" value="1"/>
</dbReference>
<dbReference type="InterPro" id="IPR000089">
    <property type="entry name" value="Biotin_lipoyl"/>
</dbReference>
<dbReference type="Proteomes" id="UP000655830">
    <property type="component" value="Unassembled WGS sequence"/>
</dbReference>
<dbReference type="PROSITE" id="PS50968">
    <property type="entry name" value="BIOTINYL_LIPOYL"/>
    <property type="match status" value="1"/>
</dbReference>
<sequence length="116" mass="12568">MKKYKVNVNGTDYEIVLEVINETECHTPVTLTPNSISSPTPTATSRSYPIKSPMPGNILSLHITPGKPVKKGEVLMILEAMKMENEILSPCDGQVTTIHVTQGTTVESGSLLCVIE</sequence>
<keyword evidence="1" id="KW-0092">Biotin</keyword>
<dbReference type="InterPro" id="IPR001882">
    <property type="entry name" value="Biotin_BS"/>
</dbReference>
<evidence type="ECO:0000259" key="2">
    <source>
        <dbReference type="PROSITE" id="PS50968"/>
    </source>
</evidence>
<dbReference type="PANTHER" id="PTHR45266">
    <property type="entry name" value="OXALOACETATE DECARBOXYLASE ALPHA CHAIN"/>
    <property type="match status" value="1"/>
</dbReference>
<dbReference type="Pfam" id="PF00364">
    <property type="entry name" value="Biotin_lipoyl"/>
    <property type="match status" value="1"/>
</dbReference>
<gene>
    <name evidence="3" type="ORF">H8718_12055</name>
</gene>
<dbReference type="CDD" id="cd06850">
    <property type="entry name" value="biotinyl_domain"/>
    <property type="match status" value="1"/>
</dbReference>
<proteinExistence type="predicted"/>
<organism evidence="3 4">
    <name type="scientific">Zhenhengia yiwuensis</name>
    <dbReference type="NCBI Taxonomy" id="2763666"/>
    <lineage>
        <taxon>Bacteria</taxon>
        <taxon>Bacillati</taxon>
        <taxon>Bacillota</taxon>
        <taxon>Clostridia</taxon>
        <taxon>Lachnospirales</taxon>
        <taxon>Lachnospiraceae</taxon>
        <taxon>Zhenhengia</taxon>
    </lineage>
</organism>
<comment type="caution">
    <text evidence="3">The sequence shown here is derived from an EMBL/GenBank/DDBJ whole genome shotgun (WGS) entry which is preliminary data.</text>
</comment>
<dbReference type="InterPro" id="IPR050709">
    <property type="entry name" value="Biotin_Carboxyl_Carrier/Decarb"/>
</dbReference>
<dbReference type="RefSeq" id="WP_249333118.1">
    <property type="nucleotide sequence ID" value="NZ_JACRSY010000018.1"/>
</dbReference>
<feature type="domain" description="Lipoyl-binding" evidence="2">
    <location>
        <begin position="33"/>
        <end position="116"/>
    </location>
</feature>
<dbReference type="PROSITE" id="PS00188">
    <property type="entry name" value="BIOTIN"/>
    <property type="match status" value="1"/>
</dbReference>
<dbReference type="PANTHER" id="PTHR45266:SF3">
    <property type="entry name" value="OXALOACETATE DECARBOXYLASE ALPHA CHAIN"/>
    <property type="match status" value="1"/>
</dbReference>